<evidence type="ECO:0000256" key="8">
    <source>
        <dbReference type="ARBA" id="ARBA00048741"/>
    </source>
</evidence>
<comment type="similarity">
    <text evidence="2">Belongs to the asparagine synthetase family.</text>
</comment>
<evidence type="ECO:0000256" key="4">
    <source>
        <dbReference type="ARBA" id="ARBA00022741"/>
    </source>
</evidence>
<feature type="active site" description="For GATase activity" evidence="9">
    <location>
        <position position="9"/>
    </location>
</feature>
<dbReference type="RefSeq" id="WP_245853927.1">
    <property type="nucleotide sequence ID" value="NZ_JACHXB010000006.1"/>
</dbReference>
<feature type="binding site" evidence="10">
    <location>
        <position position="304"/>
    </location>
    <ligand>
        <name>ATP</name>
        <dbReference type="ChEBI" id="CHEBI:30616"/>
    </ligand>
</feature>
<keyword evidence="7 9" id="KW-0315">Glutamine amidotransferase</keyword>
<dbReference type="PIRSF" id="PIRSF001589">
    <property type="entry name" value="Asn_synthetase_glu-h"/>
    <property type="match status" value="1"/>
</dbReference>
<dbReference type="PROSITE" id="PS51278">
    <property type="entry name" value="GATASE_TYPE_2"/>
    <property type="match status" value="1"/>
</dbReference>
<dbReference type="InterPro" id="IPR033738">
    <property type="entry name" value="AsnB_N"/>
</dbReference>
<sequence>MASWIKGMCGLSGEIRFDGSMADTTAVARMVDALVPRGPDGQGSWSNGRVAFGHRRLSVIDLSTCGSQPMIDNDLGLTAVFNGCIYDYQELRAELEGHGYRFFSHSDTEVILKGYHHWGTDVVSHLHGMFAFVIHERDSGRVVLARDRLGIKPLYLSETPGRLRFASTLPALLRARGHAGDIDTSIDPVALHHYLTWHAVVPAPRTILTGVRKLPPATLRVIEADGTSREERYWNATYERRPEHASWSARDWEDAIEEALRVAVRRRLVADIPVGVLLSGGLDSSLIVGLLAQEGQTGLATYSIGFEAVGGREGDEFQYSDVIAERFATDHHRIRVASDELAAALGHAIGAMAEPMVSHDVVAFDLLSERVSQSIRVVQSGQGADEVFAGYHWYPPLADVGREEAVERYAAAFFDRDHAQMRSVVSNRYALTDDPSLAFVREHMSMPGAETAVDAALRLDSQVMLVDDPVKRVDNMSMAWGLEARVPFLDHDLVELAAMCPPELKLADGGKGVLKAIGRRIIPPEVIDRPKGYFPVPAITHLEGKVLGLVRDALSSEAARERGLFRPEYVRELLADPNGELTPLRGNKLWQLGLLELWLQTHGV</sequence>
<dbReference type="InterPro" id="IPR017932">
    <property type="entry name" value="GATase_2_dom"/>
</dbReference>
<dbReference type="InterPro" id="IPR051786">
    <property type="entry name" value="ASN_synthetase/amidase"/>
</dbReference>
<proteinExistence type="inferred from homology"/>
<name>A0A285EHT7_9ACTN</name>
<accession>A0A285EHT7</accession>
<dbReference type="PANTHER" id="PTHR43284">
    <property type="entry name" value="ASPARAGINE SYNTHETASE (GLUTAMINE-HYDROLYZING)"/>
    <property type="match status" value="1"/>
</dbReference>
<evidence type="ECO:0000313" key="12">
    <source>
        <dbReference type="EMBL" id="SNX97606.1"/>
    </source>
</evidence>
<keyword evidence="13" id="KW-1185">Reference proteome</keyword>
<protein>
    <recommendedName>
        <fullName evidence="3">asparagine synthase (glutamine-hydrolyzing)</fullName>
        <ecNumber evidence="3">6.3.5.4</ecNumber>
    </recommendedName>
</protein>
<dbReference type="NCBIfam" id="TIGR01536">
    <property type="entry name" value="asn_synth_AEB"/>
    <property type="match status" value="1"/>
</dbReference>
<dbReference type="GO" id="GO:0005829">
    <property type="term" value="C:cytosol"/>
    <property type="evidence" value="ECO:0007669"/>
    <property type="project" value="TreeGrafter"/>
</dbReference>
<dbReference type="InterPro" id="IPR006426">
    <property type="entry name" value="Asn_synth_AEB"/>
</dbReference>
<evidence type="ECO:0000256" key="6">
    <source>
        <dbReference type="ARBA" id="ARBA00022888"/>
    </source>
</evidence>
<dbReference type="SUPFAM" id="SSF52402">
    <property type="entry name" value="Adenine nucleotide alpha hydrolases-like"/>
    <property type="match status" value="1"/>
</dbReference>
<organism evidence="12 13">
    <name type="scientific">Geodermatophilus sabuli</name>
    <dbReference type="NCBI Taxonomy" id="1564158"/>
    <lineage>
        <taxon>Bacteria</taxon>
        <taxon>Bacillati</taxon>
        <taxon>Actinomycetota</taxon>
        <taxon>Actinomycetes</taxon>
        <taxon>Geodermatophilales</taxon>
        <taxon>Geodermatophilaceae</taxon>
        <taxon>Geodermatophilus</taxon>
    </lineage>
</organism>
<dbReference type="Pfam" id="PF13537">
    <property type="entry name" value="GATase_7"/>
    <property type="match status" value="1"/>
</dbReference>
<keyword evidence="6 9" id="KW-0061">Asparagine biosynthesis</keyword>
<keyword evidence="4 10" id="KW-0547">Nucleotide-binding</keyword>
<evidence type="ECO:0000256" key="2">
    <source>
        <dbReference type="ARBA" id="ARBA00005752"/>
    </source>
</evidence>
<evidence type="ECO:0000256" key="1">
    <source>
        <dbReference type="ARBA" id="ARBA00005187"/>
    </source>
</evidence>
<dbReference type="NCBIfam" id="TIGR03104">
    <property type="entry name" value="trio_amidotrans"/>
    <property type="match status" value="1"/>
</dbReference>
<dbReference type="Pfam" id="PF00733">
    <property type="entry name" value="Asn_synthase"/>
    <property type="match status" value="1"/>
</dbReference>
<dbReference type="SUPFAM" id="SSF56235">
    <property type="entry name" value="N-terminal nucleophile aminohydrolases (Ntn hydrolases)"/>
    <property type="match status" value="1"/>
</dbReference>
<feature type="binding site" evidence="10">
    <location>
        <position position="277"/>
    </location>
    <ligand>
        <name>ATP</name>
        <dbReference type="ChEBI" id="CHEBI:30616"/>
    </ligand>
</feature>
<dbReference type="GO" id="GO:0005524">
    <property type="term" value="F:ATP binding"/>
    <property type="evidence" value="ECO:0007669"/>
    <property type="project" value="UniProtKB-KW"/>
</dbReference>
<evidence type="ECO:0000256" key="10">
    <source>
        <dbReference type="PIRSR" id="PIRSR001589-2"/>
    </source>
</evidence>
<dbReference type="EMBL" id="OBDO01000007">
    <property type="protein sequence ID" value="SNX97606.1"/>
    <property type="molecule type" value="Genomic_DNA"/>
</dbReference>
<evidence type="ECO:0000256" key="3">
    <source>
        <dbReference type="ARBA" id="ARBA00012737"/>
    </source>
</evidence>
<evidence type="ECO:0000256" key="5">
    <source>
        <dbReference type="ARBA" id="ARBA00022840"/>
    </source>
</evidence>
<gene>
    <name evidence="12" type="ORF">SAMN06893097_107251</name>
</gene>
<dbReference type="EC" id="6.3.5.4" evidence="3"/>
<evidence type="ECO:0000256" key="9">
    <source>
        <dbReference type="PIRSR" id="PIRSR001589-1"/>
    </source>
</evidence>
<reference evidence="12 13" key="1">
    <citation type="submission" date="2017-09" db="EMBL/GenBank/DDBJ databases">
        <authorList>
            <person name="Ehlers B."/>
            <person name="Leendertz F.H."/>
        </authorList>
    </citation>
    <scope>NUCLEOTIDE SEQUENCE [LARGE SCALE GENOMIC DNA]</scope>
    <source>
        <strain evidence="12 13">DSM 46844</strain>
    </source>
</reference>
<feature type="binding site" evidence="10">
    <location>
        <position position="107"/>
    </location>
    <ligand>
        <name>L-glutamine</name>
        <dbReference type="ChEBI" id="CHEBI:58359"/>
    </ligand>
</feature>
<dbReference type="GO" id="GO:0006529">
    <property type="term" value="P:asparagine biosynthetic process"/>
    <property type="evidence" value="ECO:0007669"/>
    <property type="project" value="UniProtKB-KW"/>
</dbReference>
<feature type="domain" description="Glutamine amidotransferase type-2" evidence="11">
    <location>
        <begin position="9"/>
        <end position="225"/>
    </location>
</feature>
<feature type="binding site" evidence="10">
    <location>
        <begin position="380"/>
        <end position="381"/>
    </location>
    <ligand>
        <name>ATP</name>
        <dbReference type="ChEBI" id="CHEBI:30616"/>
    </ligand>
</feature>
<evidence type="ECO:0000259" key="11">
    <source>
        <dbReference type="PROSITE" id="PS51278"/>
    </source>
</evidence>
<dbReference type="Proteomes" id="UP000219514">
    <property type="component" value="Unassembled WGS sequence"/>
</dbReference>
<dbReference type="CDD" id="cd01991">
    <property type="entry name" value="Asn_synthase_B_C"/>
    <property type="match status" value="1"/>
</dbReference>
<dbReference type="GO" id="GO:0004066">
    <property type="term" value="F:asparagine synthase (glutamine-hydrolyzing) activity"/>
    <property type="evidence" value="ECO:0007669"/>
    <property type="project" value="UniProtKB-EC"/>
</dbReference>
<keyword evidence="5 10" id="KW-0067">ATP-binding</keyword>
<evidence type="ECO:0000256" key="7">
    <source>
        <dbReference type="ARBA" id="ARBA00022962"/>
    </source>
</evidence>
<comment type="catalytic activity">
    <reaction evidence="8">
        <text>L-aspartate + L-glutamine + ATP + H2O = L-asparagine + L-glutamate + AMP + diphosphate + H(+)</text>
        <dbReference type="Rhea" id="RHEA:12228"/>
        <dbReference type="ChEBI" id="CHEBI:15377"/>
        <dbReference type="ChEBI" id="CHEBI:15378"/>
        <dbReference type="ChEBI" id="CHEBI:29985"/>
        <dbReference type="ChEBI" id="CHEBI:29991"/>
        <dbReference type="ChEBI" id="CHEBI:30616"/>
        <dbReference type="ChEBI" id="CHEBI:33019"/>
        <dbReference type="ChEBI" id="CHEBI:58048"/>
        <dbReference type="ChEBI" id="CHEBI:58359"/>
        <dbReference type="ChEBI" id="CHEBI:456215"/>
        <dbReference type="EC" id="6.3.5.4"/>
    </reaction>
</comment>
<keyword evidence="9" id="KW-0028">Amino-acid biosynthesis</keyword>
<dbReference type="PANTHER" id="PTHR43284:SF1">
    <property type="entry name" value="ASPARAGINE SYNTHETASE"/>
    <property type="match status" value="1"/>
</dbReference>
<dbReference type="Gene3D" id="3.60.20.10">
    <property type="entry name" value="Glutamine Phosphoribosylpyrophosphate, subunit 1, domain 1"/>
    <property type="match status" value="1"/>
</dbReference>
<dbReference type="CDD" id="cd00712">
    <property type="entry name" value="AsnB"/>
    <property type="match status" value="1"/>
</dbReference>
<evidence type="ECO:0000313" key="13">
    <source>
        <dbReference type="Proteomes" id="UP000219514"/>
    </source>
</evidence>
<dbReference type="InterPro" id="IPR017535">
    <property type="entry name" value="Asparagine_synth"/>
</dbReference>
<dbReference type="InterPro" id="IPR029055">
    <property type="entry name" value="Ntn_hydrolases_N"/>
</dbReference>
<dbReference type="InterPro" id="IPR001962">
    <property type="entry name" value="Asn_synthase"/>
</dbReference>
<dbReference type="AlphaFoldDB" id="A0A285EHT7"/>
<dbReference type="Gene3D" id="3.40.50.620">
    <property type="entry name" value="HUPs"/>
    <property type="match status" value="1"/>
</dbReference>
<dbReference type="InterPro" id="IPR014729">
    <property type="entry name" value="Rossmann-like_a/b/a_fold"/>
</dbReference>
<comment type="pathway">
    <text evidence="1">Amino-acid biosynthesis; L-asparagine biosynthesis; L-asparagine from L-aspartate (L-Gln route): step 1/1.</text>
</comment>